<feature type="non-terminal residue" evidence="3">
    <location>
        <position position="1"/>
    </location>
</feature>
<dbReference type="EMBL" id="GDID01005681">
    <property type="protein sequence ID" value="JAP90925.1"/>
    <property type="molecule type" value="Transcribed_RNA"/>
</dbReference>
<dbReference type="Gene3D" id="2.160.20.110">
    <property type="match status" value="1"/>
</dbReference>
<evidence type="ECO:0000256" key="1">
    <source>
        <dbReference type="SAM" id="MobiDB-lite"/>
    </source>
</evidence>
<name>A0A146K4Y2_9EUKA</name>
<feature type="compositionally biased region" description="Low complexity" evidence="1">
    <location>
        <begin position="503"/>
        <end position="516"/>
    </location>
</feature>
<keyword evidence="2" id="KW-0812">Transmembrane</keyword>
<proteinExistence type="predicted"/>
<keyword evidence="2" id="KW-0472">Membrane</keyword>
<feature type="transmembrane region" description="Helical" evidence="2">
    <location>
        <begin position="466"/>
        <end position="489"/>
    </location>
</feature>
<protein>
    <submittedName>
        <fullName evidence="3">Uncharacterized protein</fullName>
    </submittedName>
</protein>
<evidence type="ECO:0000256" key="2">
    <source>
        <dbReference type="SAM" id="Phobius"/>
    </source>
</evidence>
<keyword evidence="2" id="KW-1133">Transmembrane helix</keyword>
<dbReference type="AlphaFoldDB" id="A0A146K4Y2"/>
<feature type="compositionally biased region" description="Basic and acidic residues" evidence="1">
    <location>
        <begin position="522"/>
        <end position="533"/>
    </location>
</feature>
<organism evidence="3">
    <name type="scientific">Trepomonas sp. PC1</name>
    <dbReference type="NCBI Taxonomy" id="1076344"/>
    <lineage>
        <taxon>Eukaryota</taxon>
        <taxon>Metamonada</taxon>
        <taxon>Diplomonadida</taxon>
        <taxon>Hexamitidae</taxon>
        <taxon>Hexamitinae</taxon>
        <taxon>Trepomonas</taxon>
    </lineage>
</organism>
<feature type="region of interest" description="Disordered" evidence="1">
    <location>
        <begin position="498"/>
        <end position="544"/>
    </location>
</feature>
<reference evidence="3" key="1">
    <citation type="submission" date="2015-07" db="EMBL/GenBank/DDBJ databases">
        <title>Adaptation to a free-living lifestyle via gene acquisitions in the diplomonad Trepomonas sp. PC1.</title>
        <authorList>
            <person name="Xu F."/>
            <person name="Jerlstrom-Hultqvist J."/>
            <person name="Kolisko M."/>
            <person name="Simpson A.G.B."/>
            <person name="Roger A.J."/>
            <person name="Svard S.G."/>
            <person name="Andersson J.O."/>
        </authorList>
    </citation>
    <scope>NUCLEOTIDE SEQUENCE</scope>
    <source>
        <strain evidence="3">PC1</strain>
    </source>
</reference>
<sequence length="649" mass="71679">FILLSQMSIVYPIYSVNDFKLMYLRNNSIGTVFKLMNHMDFQTVTDYTPIYFVGTLDGNGFNIQNLKITKPLIKNMSQITISNQNYSTNNLHLGIFSNTNGAKFTNLVLKNITIEYTSEELNFYEKVATGCLIADANSSIFVNIQITQCKIHIGANYNRRYFGLVAGVGTNPVFTGITISNSSIINKHYGNGDPVGFAVGGVVGFTQSATLEATIAQFYYGSDNEFHVNLIGGFVGRISAPSSVTNSRSTFVVDVNNQHRTYIGGVVGDQLSQAFTVKNVNSTFSGDFANTSVRITAGRNYADSQLSNVNIEVDEDLSQQNITSIPLSDQVANNVNEVSLKADVPSSNNVQINVAPFVNNTIIPGQVQGLGEDSTFETGMKCGQSLPCQSGVCVQMNDLISTCQCQNNQIVVSGQCQLVSGCIQDATVCDNIEQLCSVAKQICEAKMNIITGEKIEITSNLINIPAIIGSIVGGLLFLLFLIFFIIFFIKKKKKEEEERRQKSLSSRKTMKSSTRSEQAPSSDRHVTDSEKSSDQNTMSINKSKKSILERLHPESYTEVRPKSIRLIEEGEAQKKKPVKKVLKVVKKNQTKKKQAIKQLILNEKEGSQKQPEFPTKKIEAALPINVPKQLKVKQVINKKMLKPLRIKAE</sequence>
<accession>A0A146K4Y2</accession>
<evidence type="ECO:0000313" key="3">
    <source>
        <dbReference type="EMBL" id="JAP90925.1"/>
    </source>
</evidence>
<gene>
    <name evidence="3" type="ORF">TPC1_17622</name>
</gene>